<proteinExistence type="predicted"/>
<comment type="caution">
    <text evidence="1">The sequence shown here is derived from an EMBL/GenBank/DDBJ whole genome shotgun (WGS) entry which is preliminary data.</text>
</comment>
<protein>
    <submittedName>
        <fullName evidence="1">Uncharacterized protein</fullName>
    </submittedName>
</protein>
<evidence type="ECO:0000313" key="2">
    <source>
        <dbReference type="Proteomes" id="UP001183682"/>
    </source>
</evidence>
<gene>
    <name evidence="1" type="ORF">P7E30_11045</name>
</gene>
<sequence>MDKLFIPVEITNMEELKKLINRAGYQIDQLKDTLEKIEKFKAQAVFLSKDQQL</sequence>
<dbReference type="EMBL" id="JARPZN010000007">
    <property type="protein sequence ID" value="MDT2690733.1"/>
    <property type="molecule type" value="Genomic_DNA"/>
</dbReference>
<dbReference type="AlphaFoldDB" id="A0AAE4HPZ1"/>
<dbReference type="Proteomes" id="UP001183682">
    <property type="component" value="Unassembled WGS sequence"/>
</dbReference>
<accession>A0AAE4HPZ1</accession>
<organism evidence="1 2">
    <name type="scientific">Enterococcus gallinarum</name>
    <dbReference type="NCBI Taxonomy" id="1353"/>
    <lineage>
        <taxon>Bacteria</taxon>
        <taxon>Bacillati</taxon>
        <taxon>Bacillota</taxon>
        <taxon>Bacilli</taxon>
        <taxon>Lactobacillales</taxon>
        <taxon>Enterococcaceae</taxon>
        <taxon>Enterococcus</taxon>
    </lineage>
</organism>
<name>A0AAE4HPZ1_ENTGA</name>
<evidence type="ECO:0000313" key="1">
    <source>
        <dbReference type="EMBL" id="MDT2690733.1"/>
    </source>
</evidence>
<reference evidence="1" key="1">
    <citation type="submission" date="2023-03" db="EMBL/GenBank/DDBJ databases">
        <authorList>
            <person name="Shen W."/>
            <person name="Cai J."/>
        </authorList>
    </citation>
    <scope>NUCLEOTIDE SEQUENCE</scope>
    <source>
        <strain evidence="1">K69-2</strain>
    </source>
</reference>
<dbReference type="RefSeq" id="WP_185079740.1">
    <property type="nucleotide sequence ID" value="NZ_JARPZN010000007.1"/>
</dbReference>